<protein>
    <submittedName>
        <fullName evidence="4">Uncharacterized protein</fullName>
    </submittedName>
</protein>
<evidence type="ECO:0000313" key="5">
    <source>
        <dbReference type="Proteomes" id="UP000003448"/>
    </source>
</evidence>
<accession>I0LDV4</accession>
<dbReference type="EMBL" id="CAIE01000046">
    <property type="protein sequence ID" value="CCH22001.1"/>
    <property type="molecule type" value="Genomic_DNA"/>
</dbReference>
<gene>
    <name evidence="4" type="ORF">MILUP08_46786</name>
</gene>
<name>I0LDV4_9ACTN</name>
<evidence type="ECO:0000256" key="3">
    <source>
        <dbReference type="SAM" id="SignalP"/>
    </source>
</evidence>
<feature type="signal peptide" evidence="3">
    <location>
        <begin position="1"/>
        <end position="29"/>
    </location>
</feature>
<reference evidence="5" key="1">
    <citation type="journal article" date="2012" name="J. Bacteriol.">
        <title>Genome Sequence of Micromonospora lupini Lupac 08, Isolated from Root Nodules of Lupinus angustifolius.</title>
        <authorList>
            <person name="Alonso-Vega P."/>
            <person name="Normand P."/>
            <person name="Bacigalupe R."/>
            <person name="Pujic P."/>
            <person name="Lajus A."/>
            <person name="Vallenet D."/>
            <person name="Carro L."/>
            <person name="Coll P."/>
            <person name="Trujillo M.E."/>
        </authorList>
    </citation>
    <scope>NUCLEOTIDE SEQUENCE [LARGE SCALE GENOMIC DNA]</scope>
    <source>
        <strain evidence="5">Lupac 08</strain>
    </source>
</reference>
<keyword evidence="5" id="KW-1185">Reference proteome</keyword>
<keyword evidence="2" id="KW-0472">Membrane</keyword>
<evidence type="ECO:0000256" key="2">
    <source>
        <dbReference type="SAM" id="Phobius"/>
    </source>
</evidence>
<dbReference type="STRING" id="1150864.MILUP08_46786"/>
<organism evidence="4 5">
    <name type="scientific">Micromonospora lupini str. Lupac 08</name>
    <dbReference type="NCBI Taxonomy" id="1150864"/>
    <lineage>
        <taxon>Bacteria</taxon>
        <taxon>Bacillati</taxon>
        <taxon>Actinomycetota</taxon>
        <taxon>Actinomycetes</taxon>
        <taxon>Micromonosporales</taxon>
        <taxon>Micromonosporaceae</taxon>
        <taxon>Micromonospora</taxon>
    </lineage>
</organism>
<keyword evidence="3" id="KW-0732">Signal</keyword>
<dbReference type="RefSeq" id="WP_007466219.1">
    <property type="nucleotide sequence ID" value="NZ_HF570108.1"/>
</dbReference>
<keyword evidence="2" id="KW-1133">Transmembrane helix</keyword>
<keyword evidence="2" id="KW-0812">Transmembrane</keyword>
<comment type="caution">
    <text evidence="4">The sequence shown here is derived from an EMBL/GenBank/DDBJ whole genome shotgun (WGS) entry which is preliminary data.</text>
</comment>
<feature type="transmembrane region" description="Helical" evidence="2">
    <location>
        <begin position="610"/>
        <end position="629"/>
    </location>
</feature>
<sequence>MERNTRAARWGRLAAVLLLLCSMVGPLPAAPAFAGPTVTALPAVDSGCPPATADGQVVYGCNELSRHLQRARLWLQQNKPPGTDDKLFKNAGSSNYAIARLADGKYIIGYSDNLKHSEERLLDQMNGKSQRITFDPATGRVSYQAPRASGIAEGFSELEPCDNKCGPKLRSAGVRDKFTWSWQWNGRDGDTKDDVKAIRDQSNNSKTGHKTLALRQLKANNGPGRIDNPANAQSGIGKAVQRQAGPGRPGGIDFSSVQLRYVSDGTSGNTYSFKAPTTPGKPSTDGTGAIYDAYTALNVWMTVQPSKFWVNLNPDEPNRIIDADLAQTDVGRVLLESDLTLKESGTKLIDPNSVVGKRFWDRMRAAGLSKFCKRDWIVPKQATVRESGSELYILEAPLEVKSEGADFQMPGSEFTCPGDSKAATDIYRAVVVPELTRLVNESPEYTDLRRVYISRVAAEWYRNRLAKAGTAEDFGIDSNDVDTLESVVPWDPKALYNKYLKQLNSVIYTTPDGFVVTAGGVDFTQPVKVDKVTDTNFEQQYPALPAVVQKSLAEVTRTTDAKDAFNGGADLVPAVITPPASPSPGGTANGGDPDGGGGGGGGLPVTGAPLYGIVGAGVVLIVVGLLALWRTRRVRWVASR</sequence>
<evidence type="ECO:0000256" key="1">
    <source>
        <dbReference type="SAM" id="MobiDB-lite"/>
    </source>
</evidence>
<feature type="region of interest" description="Disordered" evidence="1">
    <location>
        <begin position="220"/>
        <end position="254"/>
    </location>
</feature>
<feature type="chain" id="PRO_5038936380" evidence="3">
    <location>
        <begin position="30"/>
        <end position="640"/>
    </location>
</feature>
<evidence type="ECO:0000313" key="4">
    <source>
        <dbReference type="EMBL" id="CCH22001.1"/>
    </source>
</evidence>
<feature type="region of interest" description="Disordered" evidence="1">
    <location>
        <begin position="573"/>
        <end position="601"/>
    </location>
</feature>
<dbReference type="AlphaFoldDB" id="I0LDV4"/>
<dbReference type="eggNOG" id="ENOG5033PF3">
    <property type="taxonomic scope" value="Bacteria"/>
</dbReference>
<feature type="compositionally biased region" description="Gly residues" evidence="1">
    <location>
        <begin position="587"/>
        <end position="601"/>
    </location>
</feature>
<dbReference type="Proteomes" id="UP000003448">
    <property type="component" value="Unassembled WGS sequence"/>
</dbReference>
<dbReference type="OrthoDB" id="4818302at2"/>
<proteinExistence type="predicted"/>